<dbReference type="InterPro" id="IPR010908">
    <property type="entry name" value="Longin_dom"/>
</dbReference>
<accession>A0A1B6PEM2</accession>
<dbReference type="PRINTS" id="PR00219">
    <property type="entry name" value="SYNAPTOBREVN"/>
</dbReference>
<evidence type="ECO:0000259" key="12">
    <source>
        <dbReference type="PROSITE" id="PS50892"/>
    </source>
</evidence>
<evidence type="ECO:0000256" key="2">
    <source>
        <dbReference type="ARBA" id="ARBA00022448"/>
    </source>
</evidence>
<evidence type="ECO:0000313" key="13">
    <source>
        <dbReference type="EMBL" id="KXG24150.1"/>
    </source>
</evidence>
<feature type="domain" description="V-SNARE coiled-coil homology" evidence="12">
    <location>
        <begin position="139"/>
        <end position="199"/>
    </location>
</feature>
<dbReference type="GO" id="GO:0012505">
    <property type="term" value="C:endomembrane system"/>
    <property type="evidence" value="ECO:0007669"/>
    <property type="project" value="UniProtKB-SubCell"/>
</dbReference>
<dbReference type="InterPro" id="IPR001388">
    <property type="entry name" value="Synaptobrevin-like"/>
</dbReference>
<keyword evidence="14" id="KW-1185">Reference proteome</keyword>
<dbReference type="PANTHER" id="PTHR21136">
    <property type="entry name" value="SNARE PROTEINS"/>
    <property type="match status" value="1"/>
</dbReference>
<dbReference type="InParanoid" id="A0A1B6PEM2"/>
<evidence type="ECO:0000256" key="10">
    <source>
        <dbReference type="SAM" id="Phobius"/>
    </source>
</evidence>
<gene>
    <name evidence="13" type="ORF">SORBI_3008G191600</name>
</gene>
<organism evidence="13 14">
    <name type="scientific">Sorghum bicolor</name>
    <name type="common">Sorghum</name>
    <name type="synonym">Sorghum vulgare</name>
    <dbReference type="NCBI Taxonomy" id="4558"/>
    <lineage>
        <taxon>Eukaryota</taxon>
        <taxon>Viridiplantae</taxon>
        <taxon>Streptophyta</taxon>
        <taxon>Embryophyta</taxon>
        <taxon>Tracheophyta</taxon>
        <taxon>Spermatophyta</taxon>
        <taxon>Magnoliopsida</taxon>
        <taxon>Liliopsida</taxon>
        <taxon>Poales</taxon>
        <taxon>Poaceae</taxon>
        <taxon>PACMAD clade</taxon>
        <taxon>Panicoideae</taxon>
        <taxon>Andropogonodae</taxon>
        <taxon>Andropogoneae</taxon>
        <taxon>Sorghinae</taxon>
        <taxon>Sorghum</taxon>
    </lineage>
</organism>
<evidence type="ECO:0000256" key="5">
    <source>
        <dbReference type="ARBA" id="ARBA00022989"/>
    </source>
</evidence>
<evidence type="ECO:0000313" key="14">
    <source>
        <dbReference type="Proteomes" id="UP000000768"/>
    </source>
</evidence>
<dbReference type="FunFam" id="1.20.5.110:FF:000004">
    <property type="entry name" value="Vesicle-associated membrane protein 7"/>
    <property type="match status" value="1"/>
</dbReference>
<dbReference type="SUPFAM" id="SSF58038">
    <property type="entry name" value="SNARE fusion complex"/>
    <property type="match status" value="1"/>
</dbReference>
<dbReference type="InterPro" id="IPR051097">
    <property type="entry name" value="Synaptobrevin-like_transport"/>
</dbReference>
<reference evidence="14" key="2">
    <citation type="journal article" date="2018" name="Plant J.">
        <title>The Sorghum bicolor reference genome: improved assembly, gene annotations, a transcriptome atlas, and signatures of genome organization.</title>
        <authorList>
            <person name="McCormick R.F."/>
            <person name="Truong S.K."/>
            <person name="Sreedasyam A."/>
            <person name="Jenkins J."/>
            <person name="Shu S."/>
            <person name="Sims D."/>
            <person name="Kennedy M."/>
            <person name="Amirebrahimi M."/>
            <person name="Weers B.D."/>
            <person name="McKinley B."/>
            <person name="Mattison A."/>
            <person name="Morishige D.T."/>
            <person name="Grimwood J."/>
            <person name="Schmutz J."/>
            <person name="Mullet J.E."/>
        </authorList>
    </citation>
    <scope>NUCLEOTIDE SEQUENCE [LARGE SCALE GENOMIC DNA]</scope>
    <source>
        <strain evidence="14">cv. BTx623</strain>
    </source>
</reference>
<comment type="subcellular location">
    <subcellularLocation>
        <location evidence="8">Endomembrane system</location>
        <topology evidence="8">Single-pass type IV membrane protein</topology>
    </subcellularLocation>
</comment>
<dbReference type="SUPFAM" id="SSF64356">
    <property type="entry name" value="SNARE-like"/>
    <property type="match status" value="1"/>
</dbReference>
<evidence type="ECO:0000256" key="4">
    <source>
        <dbReference type="ARBA" id="ARBA00022927"/>
    </source>
</evidence>
<keyword evidence="4" id="KW-0653">Protein transport</keyword>
<dbReference type="PROSITE" id="PS50859">
    <property type="entry name" value="LONGIN"/>
    <property type="match status" value="1"/>
</dbReference>
<keyword evidence="2" id="KW-0813">Transport</keyword>
<dbReference type="EMBL" id="CM000767">
    <property type="protein sequence ID" value="KXG24150.1"/>
    <property type="molecule type" value="Genomic_DNA"/>
</dbReference>
<dbReference type="STRING" id="4558.A0A1B6PEM2"/>
<dbReference type="Gene3D" id="1.20.5.110">
    <property type="match status" value="1"/>
</dbReference>
<evidence type="ECO:0000259" key="11">
    <source>
        <dbReference type="PROSITE" id="PS50859"/>
    </source>
</evidence>
<proteinExistence type="inferred from homology"/>
<evidence type="ECO:0000256" key="3">
    <source>
        <dbReference type="ARBA" id="ARBA00022692"/>
    </source>
</evidence>
<dbReference type="Gene3D" id="3.30.450.50">
    <property type="entry name" value="Longin domain"/>
    <property type="match status" value="1"/>
</dbReference>
<feature type="transmembrane region" description="Helical" evidence="10">
    <location>
        <begin position="203"/>
        <end position="222"/>
    </location>
</feature>
<dbReference type="AlphaFoldDB" id="A0A1B6PEM2"/>
<keyword evidence="6 10" id="KW-0472">Membrane</keyword>
<evidence type="ECO:0000256" key="9">
    <source>
        <dbReference type="PROSITE-ProRule" id="PRU00290"/>
    </source>
</evidence>
<comment type="function">
    <text evidence="7">Involved in the targeting and/or fusion of transport vesicles to their target membrane.</text>
</comment>
<sequence>MAQPPERAAAGAGALIYAMVARGTVAVAEHTSYTGNFRDIAAQCLLKLPAGNNRFTYTCDGHTFNFLVSDGYAFCVVATESAGRQIPMAFLEMIKEDFNKRYAGGKAATATANSLTRDFGPRLRDQMQYCTDHPEEVSKLSKVKAQMDQVKSIMMENIDKVIDRGQQVDELVTRTEQLHDGAADFRRGGERLRRKMWYQNMKMKLIVLGIIVALIVIIILSICHGGCGK</sequence>
<dbReference type="Pfam" id="PF00957">
    <property type="entry name" value="Synaptobrevin"/>
    <property type="match status" value="1"/>
</dbReference>
<evidence type="ECO:0000256" key="8">
    <source>
        <dbReference type="ARBA" id="ARBA00046280"/>
    </source>
</evidence>
<reference evidence="13 14" key="1">
    <citation type="journal article" date="2009" name="Nature">
        <title>The Sorghum bicolor genome and the diversification of grasses.</title>
        <authorList>
            <person name="Paterson A.H."/>
            <person name="Bowers J.E."/>
            <person name="Bruggmann R."/>
            <person name="Dubchak I."/>
            <person name="Grimwood J."/>
            <person name="Gundlach H."/>
            <person name="Haberer G."/>
            <person name="Hellsten U."/>
            <person name="Mitros T."/>
            <person name="Poliakov A."/>
            <person name="Schmutz J."/>
            <person name="Spannagl M."/>
            <person name="Tang H."/>
            <person name="Wang X."/>
            <person name="Wicker T."/>
            <person name="Bharti A.K."/>
            <person name="Chapman J."/>
            <person name="Feltus F.A."/>
            <person name="Gowik U."/>
            <person name="Grigoriev I.V."/>
            <person name="Lyons E."/>
            <person name="Maher C.A."/>
            <person name="Martis M."/>
            <person name="Narechania A."/>
            <person name="Otillar R.P."/>
            <person name="Penning B.W."/>
            <person name="Salamov A.A."/>
            <person name="Wang Y."/>
            <person name="Zhang L."/>
            <person name="Carpita N.C."/>
            <person name="Freeling M."/>
            <person name="Gingle A.R."/>
            <person name="Hash C.T."/>
            <person name="Keller B."/>
            <person name="Klein P."/>
            <person name="Kresovich S."/>
            <person name="McCann M.C."/>
            <person name="Ming R."/>
            <person name="Peterson D.G."/>
            <person name="Mehboob-ur-Rahman"/>
            <person name="Ware D."/>
            <person name="Westhoff P."/>
            <person name="Mayer K.F."/>
            <person name="Messing J."/>
            <person name="Rokhsar D.S."/>
        </authorList>
    </citation>
    <scope>NUCLEOTIDE SEQUENCE [LARGE SCALE GENOMIC DNA]</scope>
    <source>
        <strain evidence="14">cv. BTx623</strain>
    </source>
</reference>
<dbReference type="GO" id="GO:0015031">
    <property type="term" value="P:protein transport"/>
    <property type="evidence" value="ECO:0007669"/>
    <property type="project" value="UniProtKB-KW"/>
</dbReference>
<dbReference type="Pfam" id="PF13774">
    <property type="entry name" value="Longin"/>
    <property type="match status" value="1"/>
</dbReference>
<evidence type="ECO:0000256" key="7">
    <source>
        <dbReference type="ARBA" id="ARBA00037493"/>
    </source>
</evidence>
<dbReference type="InterPro" id="IPR042855">
    <property type="entry name" value="V_SNARE_CC"/>
</dbReference>
<dbReference type="Proteomes" id="UP000000768">
    <property type="component" value="Chromosome 8"/>
</dbReference>
<dbReference type="GO" id="GO:0005737">
    <property type="term" value="C:cytoplasm"/>
    <property type="evidence" value="ECO:0007669"/>
    <property type="project" value="UniProtKB-ARBA"/>
</dbReference>
<dbReference type="FunCoup" id="A0A1B6PEM2">
    <property type="interactions" value="30"/>
</dbReference>
<evidence type="ECO:0000256" key="1">
    <source>
        <dbReference type="ARBA" id="ARBA00008025"/>
    </source>
</evidence>
<protein>
    <submittedName>
        <fullName evidence="13">Uncharacterized protein</fullName>
    </submittedName>
</protein>
<dbReference type="FunFam" id="3.30.450.50:FF:000014">
    <property type="entry name" value="vesicle-associated membrane protein 727"/>
    <property type="match status" value="1"/>
</dbReference>
<dbReference type="GO" id="GO:0016192">
    <property type="term" value="P:vesicle-mediated transport"/>
    <property type="evidence" value="ECO:0007669"/>
    <property type="project" value="InterPro"/>
</dbReference>
<evidence type="ECO:0000256" key="6">
    <source>
        <dbReference type="ARBA" id="ARBA00023136"/>
    </source>
</evidence>
<dbReference type="InterPro" id="IPR011012">
    <property type="entry name" value="Longin-like_dom_sf"/>
</dbReference>
<dbReference type="eggNOG" id="KOG0859">
    <property type="taxonomic scope" value="Eukaryota"/>
</dbReference>
<dbReference type="SMART" id="SM01270">
    <property type="entry name" value="Longin"/>
    <property type="match status" value="1"/>
</dbReference>
<keyword evidence="9" id="KW-0175">Coiled coil</keyword>
<dbReference type="OMA" id="VCHGICK"/>
<dbReference type="CDD" id="cd15843">
    <property type="entry name" value="R-SNARE"/>
    <property type="match status" value="1"/>
</dbReference>
<dbReference type="OrthoDB" id="248747at2759"/>
<feature type="domain" description="Longin" evidence="11">
    <location>
        <begin position="19"/>
        <end position="123"/>
    </location>
</feature>
<keyword evidence="5 10" id="KW-1133">Transmembrane helix</keyword>
<dbReference type="PANTHER" id="PTHR21136:SF183">
    <property type="entry name" value="OS12G0639800 PROTEIN"/>
    <property type="match status" value="1"/>
</dbReference>
<dbReference type="PROSITE" id="PS50892">
    <property type="entry name" value="V_SNARE"/>
    <property type="match status" value="1"/>
</dbReference>
<dbReference type="Gramene" id="KXG24150">
    <property type="protein sequence ID" value="KXG24150"/>
    <property type="gene ID" value="SORBI_3008G191600"/>
</dbReference>
<keyword evidence="3 10" id="KW-0812">Transmembrane</keyword>
<dbReference type="GO" id="GO:0016020">
    <property type="term" value="C:membrane"/>
    <property type="evidence" value="ECO:0007669"/>
    <property type="project" value="InterPro"/>
</dbReference>
<comment type="similarity">
    <text evidence="1">Belongs to the synaptobrevin family.</text>
</comment>
<name>A0A1B6PEM2_SORBI</name>
<dbReference type="CDD" id="cd14824">
    <property type="entry name" value="Longin"/>
    <property type="match status" value="1"/>
</dbReference>